<feature type="non-terminal residue" evidence="3">
    <location>
        <position position="128"/>
    </location>
</feature>
<dbReference type="Pfam" id="PF24883">
    <property type="entry name" value="NPHP3_N"/>
    <property type="match status" value="1"/>
</dbReference>
<gene>
    <name evidence="3" type="ORF">GYMLUDRAFT_110249</name>
</gene>
<evidence type="ECO:0000313" key="4">
    <source>
        <dbReference type="Proteomes" id="UP000053593"/>
    </source>
</evidence>
<dbReference type="EMBL" id="KN834777">
    <property type="protein sequence ID" value="KIK60085.1"/>
    <property type="molecule type" value="Genomic_DNA"/>
</dbReference>
<dbReference type="AlphaFoldDB" id="A0A0D0B937"/>
<organism evidence="3 4">
    <name type="scientific">Collybiopsis luxurians FD-317 M1</name>
    <dbReference type="NCBI Taxonomy" id="944289"/>
    <lineage>
        <taxon>Eukaryota</taxon>
        <taxon>Fungi</taxon>
        <taxon>Dikarya</taxon>
        <taxon>Basidiomycota</taxon>
        <taxon>Agaricomycotina</taxon>
        <taxon>Agaricomycetes</taxon>
        <taxon>Agaricomycetidae</taxon>
        <taxon>Agaricales</taxon>
        <taxon>Marasmiineae</taxon>
        <taxon>Omphalotaceae</taxon>
        <taxon>Collybiopsis</taxon>
        <taxon>Collybiopsis luxurians</taxon>
    </lineage>
</organism>
<sequence length="128" mass="14637">VLIIDGLDECAGSDHQQRIISILASAMQKHALPLRILIASRPEPRIKESFADPHLGNICRWIPLNSTYEASRDIRVFLQDRFKNILARHSHSMSHIPRPWPSSEQIEYLVHKASGHFVYASTVLKYVN</sequence>
<accession>A0A0D0B937</accession>
<dbReference type="OrthoDB" id="2970937at2759"/>
<dbReference type="PANTHER" id="PTHR10039">
    <property type="entry name" value="AMELOGENIN"/>
    <property type="match status" value="1"/>
</dbReference>
<name>A0A0D0B937_9AGAR</name>
<evidence type="ECO:0000256" key="1">
    <source>
        <dbReference type="ARBA" id="ARBA00022737"/>
    </source>
</evidence>
<evidence type="ECO:0000259" key="2">
    <source>
        <dbReference type="Pfam" id="PF24883"/>
    </source>
</evidence>
<keyword evidence="1" id="KW-0677">Repeat</keyword>
<dbReference type="Proteomes" id="UP000053593">
    <property type="component" value="Unassembled WGS sequence"/>
</dbReference>
<protein>
    <recommendedName>
        <fullName evidence="2">Nephrocystin 3-like N-terminal domain-containing protein</fullName>
    </recommendedName>
</protein>
<dbReference type="InterPro" id="IPR056884">
    <property type="entry name" value="NPHP3-like_N"/>
</dbReference>
<evidence type="ECO:0000313" key="3">
    <source>
        <dbReference type="EMBL" id="KIK60085.1"/>
    </source>
</evidence>
<proteinExistence type="predicted"/>
<feature type="domain" description="Nephrocystin 3-like N-terminal" evidence="2">
    <location>
        <begin position="1"/>
        <end position="41"/>
    </location>
</feature>
<keyword evidence="4" id="KW-1185">Reference proteome</keyword>
<dbReference type="HOGENOM" id="CLU_000288_6_7_1"/>
<reference evidence="3 4" key="1">
    <citation type="submission" date="2014-04" db="EMBL/GenBank/DDBJ databases">
        <title>Evolutionary Origins and Diversification of the Mycorrhizal Mutualists.</title>
        <authorList>
            <consortium name="DOE Joint Genome Institute"/>
            <consortium name="Mycorrhizal Genomics Consortium"/>
            <person name="Kohler A."/>
            <person name="Kuo A."/>
            <person name="Nagy L.G."/>
            <person name="Floudas D."/>
            <person name="Copeland A."/>
            <person name="Barry K.W."/>
            <person name="Cichocki N."/>
            <person name="Veneault-Fourrey C."/>
            <person name="LaButti K."/>
            <person name="Lindquist E.A."/>
            <person name="Lipzen A."/>
            <person name="Lundell T."/>
            <person name="Morin E."/>
            <person name="Murat C."/>
            <person name="Riley R."/>
            <person name="Ohm R."/>
            <person name="Sun H."/>
            <person name="Tunlid A."/>
            <person name="Henrissat B."/>
            <person name="Grigoriev I.V."/>
            <person name="Hibbett D.S."/>
            <person name="Martin F."/>
        </authorList>
    </citation>
    <scope>NUCLEOTIDE SEQUENCE [LARGE SCALE GENOMIC DNA]</scope>
    <source>
        <strain evidence="3 4">FD-317 M1</strain>
    </source>
</reference>
<feature type="non-terminal residue" evidence="3">
    <location>
        <position position="1"/>
    </location>
</feature>